<evidence type="ECO:0000259" key="3">
    <source>
        <dbReference type="PROSITE" id="PS50110"/>
    </source>
</evidence>
<gene>
    <name evidence="4" type="ORF">LPTSP2_05110</name>
</gene>
<feature type="domain" description="Response regulatory" evidence="3">
    <location>
        <begin position="5"/>
        <end position="120"/>
    </location>
</feature>
<dbReference type="Pfam" id="PF00072">
    <property type="entry name" value="Response_reg"/>
    <property type="match status" value="1"/>
</dbReference>
<comment type="caution">
    <text evidence="4">The sequence shown here is derived from an EMBL/GenBank/DDBJ whole genome shotgun (WGS) entry which is preliminary data.</text>
</comment>
<organism evidence="4 5">
    <name type="scientific">Leptospira ellinghausenii</name>
    <dbReference type="NCBI Taxonomy" id="1917822"/>
    <lineage>
        <taxon>Bacteria</taxon>
        <taxon>Pseudomonadati</taxon>
        <taxon>Spirochaetota</taxon>
        <taxon>Spirochaetia</taxon>
        <taxon>Leptospirales</taxon>
        <taxon>Leptospiraceae</taxon>
        <taxon>Leptospira</taxon>
    </lineage>
</organism>
<dbReference type="EMBL" id="BFAZ01000003">
    <property type="protein sequence ID" value="GBF41239.1"/>
    <property type="molecule type" value="Genomic_DNA"/>
</dbReference>
<dbReference type="Gene3D" id="3.40.50.2300">
    <property type="match status" value="1"/>
</dbReference>
<dbReference type="RefSeq" id="WP_174705006.1">
    <property type="nucleotide sequence ID" value="NZ_BFAZ01000003.1"/>
</dbReference>
<keyword evidence="1 2" id="KW-0597">Phosphoprotein</keyword>
<evidence type="ECO:0000256" key="1">
    <source>
        <dbReference type="ARBA" id="ARBA00022553"/>
    </source>
</evidence>
<dbReference type="PROSITE" id="PS50110">
    <property type="entry name" value="RESPONSE_REGULATORY"/>
    <property type="match status" value="1"/>
</dbReference>
<sequence>MRKPKLLYIDDEVINLYLFREMFRKDFEVLIAGSGEEAWEVFLETKEIKYVISDMRMPGMSGLEFIKRAKLERPNVIFCLLTGYDLTKEMLRAIEEKQVACYFSKPLDPAEIRQFFSAGDVE</sequence>
<dbReference type="SUPFAM" id="SSF52172">
    <property type="entry name" value="CheY-like"/>
    <property type="match status" value="1"/>
</dbReference>
<keyword evidence="5" id="KW-1185">Reference proteome</keyword>
<dbReference type="PANTHER" id="PTHR44591:SF19">
    <property type="entry name" value="TWO-COMPONENT RESPONSE REGULATOR-RELATED"/>
    <property type="match status" value="1"/>
</dbReference>
<dbReference type="AlphaFoldDB" id="A0A2P2D9D3"/>
<accession>A0A2P2D9D3</accession>
<dbReference type="InterPro" id="IPR001789">
    <property type="entry name" value="Sig_transdc_resp-reg_receiver"/>
</dbReference>
<reference evidence="5" key="1">
    <citation type="journal article" date="2019" name="Microbiol. Immunol.">
        <title>Molecular and phenotypic characterization of Leptospira johnsonii sp. nov., Leptospira ellinghausenii sp. nov. and Leptospira ryugenii sp. nov. isolated from soil and water in Japan.</title>
        <authorList>
            <person name="Masuzawa T."/>
            <person name="Saito M."/>
            <person name="Nakao R."/>
            <person name="Nikaido Y."/>
            <person name="Matsumoto M."/>
            <person name="Ogawa M."/>
            <person name="Yokoyama M."/>
            <person name="Hidaka Y."/>
            <person name="Tomita J."/>
            <person name="Sakakibara K."/>
            <person name="Suzuki K."/>
            <person name="Yasuda S."/>
            <person name="Sato H."/>
            <person name="Yamaguchi M."/>
            <person name="Yoshida S.I."/>
            <person name="Koizumi N."/>
            <person name="Kawamura Y."/>
        </authorList>
    </citation>
    <scope>NUCLEOTIDE SEQUENCE [LARGE SCALE GENOMIC DNA]</scope>
    <source>
        <strain evidence="5">E18</strain>
    </source>
</reference>
<evidence type="ECO:0000313" key="5">
    <source>
        <dbReference type="Proteomes" id="UP000245206"/>
    </source>
</evidence>
<evidence type="ECO:0000256" key="2">
    <source>
        <dbReference type="PROSITE-ProRule" id="PRU00169"/>
    </source>
</evidence>
<dbReference type="SMART" id="SM00448">
    <property type="entry name" value="REC"/>
    <property type="match status" value="1"/>
</dbReference>
<dbReference type="InterPro" id="IPR050595">
    <property type="entry name" value="Bact_response_regulator"/>
</dbReference>
<name>A0A2P2D9D3_9LEPT</name>
<proteinExistence type="predicted"/>
<evidence type="ECO:0000313" key="4">
    <source>
        <dbReference type="EMBL" id="GBF41239.1"/>
    </source>
</evidence>
<dbReference type="GO" id="GO:0000160">
    <property type="term" value="P:phosphorelay signal transduction system"/>
    <property type="evidence" value="ECO:0007669"/>
    <property type="project" value="InterPro"/>
</dbReference>
<dbReference type="Proteomes" id="UP000245206">
    <property type="component" value="Unassembled WGS sequence"/>
</dbReference>
<feature type="modified residue" description="4-aspartylphosphate" evidence="2">
    <location>
        <position position="54"/>
    </location>
</feature>
<dbReference type="InterPro" id="IPR011006">
    <property type="entry name" value="CheY-like_superfamily"/>
</dbReference>
<protein>
    <submittedName>
        <fullName evidence="4">Putative two-component response regulator</fullName>
    </submittedName>
</protein>
<dbReference type="PANTHER" id="PTHR44591">
    <property type="entry name" value="STRESS RESPONSE REGULATOR PROTEIN 1"/>
    <property type="match status" value="1"/>
</dbReference>